<name>A0A0H5RA21_9EUKA</name>
<accession>A0A0H5RA21</accession>
<evidence type="ECO:0000313" key="2">
    <source>
        <dbReference type="EMBL" id="CRZ10646.1"/>
    </source>
</evidence>
<feature type="compositionally biased region" description="Polar residues" evidence="1">
    <location>
        <begin position="196"/>
        <end position="206"/>
    </location>
</feature>
<dbReference type="AlphaFoldDB" id="A0A0H5RA21"/>
<proteinExistence type="predicted"/>
<sequence>MPSATSGVSTRKRRGPLESDVLTTTTGRRPAKKTGSVRSKAVVSVGQEIEDIKHSPDDEYKELAKGAEPSKVEGNENDLTIKENGDSDVSAKKSIDSSKLSPSLSKPPRKASKHAVAVPTTTGRLPAKKTGSVRSKDVVLVGQDAEDIKHSPDDEHNELAKGAKTSKAEKTENDSNIKKHGDSLVSPKNSIDRSQHSPSLSKTPRGTSKRADAASSESVKLSPVTKGHNRSPKNELQGTVSDNGEDYDRALEINATVAELVETTSAKRRRQLIEQLIEQRILRQFKDDAVITTALVKLKADYTLINLKPIPASVARLFQAQFKNVVLAKPSTVAKLDKIFAKLNDGLCGSEDWECQVAPVLASCENDIHMHGPELVMSLRFASLRQLEAKDYDAFDTLCFVLELVRQCVVDGVGRTVKHIKEKKDQFDASVDDARSNQVQLAISLSKNKLALPEKHH</sequence>
<feature type="compositionally biased region" description="Basic and acidic residues" evidence="1">
    <location>
        <begin position="50"/>
        <end position="96"/>
    </location>
</feature>
<evidence type="ECO:0000256" key="1">
    <source>
        <dbReference type="SAM" id="MobiDB-lite"/>
    </source>
</evidence>
<organism evidence="2">
    <name type="scientific">Spongospora subterranea</name>
    <dbReference type="NCBI Taxonomy" id="70186"/>
    <lineage>
        <taxon>Eukaryota</taxon>
        <taxon>Sar</taxon>
        <taxon>Rhizaria</taxon>
        <taxon>Endomyxa</taxon>
        <taxon>Phytomyxea</taxon>
        <taxon>Plasmodiophorida</taxon>
        <taxon>Plasmodiophoridae</taxon>
        <taxon>Spongospora</taxon>
    </lineage>
</organism>
<feature type="compositionally biased region" description="Basic and acidic residues" evidence="1">
    <location>
        <begin position="146"/>
        <end position="182"/>
    </location>
</feature>
<reference evidence="2" key="1">
    <citation type="submission" date="2015-04" db="EMBL/GenBank/DDBJ databases">
        <title>The genome sequence of the plant pathogenic Rhizarian Plasmodiophora brassicae reveals insights in its biotrophic life cycle and the origin of chitin synthesis.</title>
        <authorList>
            <person name="Schwelm A."/>
            <person name="Fogelqvist J."/>
            <person name="Knaust A."/>
            <person name="Julke S."/>
            <person name="Lilja T."/>
            <person name="Dhandapani V."/>
            <person name="Bonilla-Rosso G."/>
            <person name="Karlsson M."/>
            <person name="Shevchenko A."/>
            <person name="Choi S.R."/>
            <person name="Kim H.G."/>
            <person name="Park J.Y."/>
            <person name="Lim Y.P."/>
            <person name="Ludwig-Muller J."/>
            <person name="Dixelius C."/>
        </authorList>
    </citation>
    <scope>NUCLEOTIDE SEQUENCE</scope>
    <source>
        <tissue evidence="2">Potato root galls</tissue>
    </source>
</reference>
<feature type="compositionally biased region" description="Low complexity" evidence="1">
    <location>
        <begin position="97"/>
        <end position="106"/>
    </location>
</feature>
<dbReference type="EMBL" id="HACM01010204">
    <property type="protein sequence ID" value="CRZ10646.1"/>
    <property type="molecule type" value="Transcribed_RNA"/>
</dbReference>
<feature type="region of interest" description="Disordered" evidence="1">
    <location>
        <begin position="1"/>
        <end position="243"/>
    </location>
</feature>
<protein>
    <submittedName>
        <fullName evidence="2">Uncharacterized protein</fullName>
    </submittedName>
</protein>